<proteinExistence type="predicted"/>
<gene>
    <name evidence="4" type="ORF">SAMN02745885_02653</name>
</gene>
<dbReference type="SMART" id="SM00382">
    <property type="entry name" value="AAA"/>
    <property type="match status" value="1"/>
</dbReference>
<dbReference type="Proteomes" id="UP000189933">
    <property type="component" value="Unassembled WGS sequence"/>
</dbReference>
<dbReference type="AlphaFoldDB" id="A0A1T4SFB1"/>
<dbReference type="PROSITE" id="PS00211">
    <property type="entry name" value="ABC_TRANSPORTER_1"/>
    <property type="match status" value="1"/>
</dbReference>
<organism evidence="4 5">
    <name type="scientific">Carboxydocella sporoproducens DSM 16521</name>
    <dbReference type="NCBI Taxonomy" id="1121270"/>
    <lineage>
        <taxon>Bacteria</taxon>
        <taxon>Bacillati</taxon>
        <taxon>Bacillota</taxon>
        <taxon>Clostridia</taxon>
        <taxon>Eubacteriales</taxon>
        <taxon>Clostridiales Family XVI. Incertae Sedis</taxon>
        <taxon>Carboxydocella</taxon>
    </lineage>
</organism>
<dbReference type="GO" id="GO:0016887">
    <property type="term" value="F:ATP hydrolysis activity"/>
    <property type="evidence" value="ECO:0007669"/>
    <property type="project" value="InterPro"/>
</dbReference>
<dbReference type="SUPFAM" id="SSF52540">
    <property type="entry name" value="P-loop containing nucleoside triphosphate hydrolases"/>
    <property type="match status" value="1"/>
</dbReference>
<feature type="domain" description="ABC transporter" evidence="3">
    <location>
        <begin position="2"/>
        <end position="211"/>
    </location>
</feature>
<dbReference type="EMBL" id="FUXM01000055">
    <property type="protein sequence ID" value="SKA27030.1"/>
    <property type="molecule type" value="Genomic_DNA"/>
</dbReference>
<evidence type="ECO:0000256" key="1">
    <source>
        <dbReference type="ARBA" id="ARBA00022741"/>
    </source>
</evidence>
<dbReference type="OrthoDB" id="9785080at2"/>
<dbReference type="Pfam" id="PF00005">
    <property type="entry name" value="ABC_tran"/>
    <property type="match status" value="1"/>
</dbReference>
<dbReference type="Gene3D" id="3.40.50.300">
    <property type="entry name" value="P-loop containing nucleotide triphosphate hydrolases"/>
    <property type="match status" value="1"/>
</dbReference>
<dbReference type="InterPro" id="IPR027417">
    <property type="entry name" value="P-loop_NTPase"/>
</dbReference>
<sequence>MLSSKLEVKGLTIPPLFYNLSFQLNAGEWKLISGPSGTGKSTLLHYLINYWQPPAGTIWFNGRDITTIDPISLRHQMVLVPQRFFLFRGTVAENLQKPLLWRGKSFSWSTARDLLAELGLPEIAAEQRAELLSGGQQQRLALARALLLEPEVLLLDEPTSAQDEDNSLRVEKIIRRYCARGGACLWISHDPRQLERMGNVLHLKQGGVFHE</sequence>
<accession>A0A1T4SFB1</accession>
<protein>
    <submittedName>
        <fullName evidence="4">Putative ABC transport system ATP-binding protein</fullName>
    </submittedName>
</protein>
<dbReference type="PANTHER" id="PTHR43119">
    <property type="entry name" value="ABC TRANSPORT PROTEIN ATP-BINDING COMPONENT-RELATED"/>
    <property type="match status" value="1"/>
</dbReference>
<dbReference type="PROSITE" id="PS50893">
    <property type="entry name" value="ABC_TRANSPORTER_2"/>
    <property type="match status" value="1"/>
</dbReference>
<dbReference type="InterPro" id="IPR003593">
    <property type="entry name" value="AAA+_ATPase"/>
</dbReference>
<name>A0A1T4SFB1_9FIRM</name>
<dbReference type="GO" id="GO:0005524">
    <property type="term" value="F:ATP binding"/>
    <property type="evidence" value="ECO:0007669"/>
    <property type="project" value="UniProtKB-KW"/>
</dbReference>
<dbReference type="InterPro" id="IPR017871">
    <property type="entry name" value="ABC_transporter-like_CS"/>
</dbReference>
<evidence type="ECO:0000313" key="4">
    <source>
        <dbReference type="EMBL" id="SKA27030.1"/>
    </source>
</evidence>
<reference evidence="5" key="1">
    <citation type="submission" date="2017-02" db="EMBL/GenBank/DDBJ databases">
        <authorList>
            <person name="Varghese N."/>
            <person name="Submissions S."/>
        </authorList>
    </citation>
    <scope>NUCLEOTIDE SEQUENCE [LARGE SCALE GENOMIC DNA]</scope>
    <source>
        <strain evidence="5">DSM 16521</strain>
    </source>
</reference>
<dbReference type="RefSeq" id="WP_078666610.1">
    <property type="nucleotide sequence ID" value="NZ_FUXM01000055.1"/>
</dbReference>
<keyword evidence="2 4" id="KW-0067">ATP-binding</keyword>
<evidence type="ECO:0000259" key="3">
    <source>
        <dbReference type="PROSITE" id="PS50893"/>
    </source>
</evidence>
<evidence type="ECO:0000313" key="5">
    <source>
        <dbReference type="Proteomes" id="UP000189933"/>
    </source>
</evidence>
<keyword evidence="1" id="KW-0547">Nucleotide-binding</keyword>
<keyword evidence="5" id="KW-1185">Reference proteome</keyword>
<dbReference type="PANTHER" id="PTHR43119:SF1">
    <property type="entry name" value="ABC TRANSPORTER DOMAIN-CONTAINING PROTEIN"/>
    <property type="match status" value="1"/>
</dbReference>
<evidence type="ECO:0000256" key="2">
    <source>
        <dbReference type="ARBA" id="ARBA00022840"/>
    </source>
</evidence>
<dbReference type="InterPro" id="IPR003439">
    <property type="entry name" value="ABC_transporter-like_ATP-bd"/>
</dbReference>